<dbReference type="Proteomes" id="UP000803884">
    <property type="component" value="Unassembled WGS sequence"/>
</dbReference>
<evidence type="ECO:0000256" key="12">
    <source>
        <dbReference type="ARBA" id="ARBA00023316"/>
    </source>
</evidence>
<keyword evidence="21" id="KW-1185">Reference proteome</keyword>
<evidence type="ECO:0000256" key="11">
    <source>
        <dbReference type="ARBA" id="ARBA00023295"/>
    </source>
</evidence>
<feature type="disulfide bond" evidence="16">
    <location>
        <begin position="26"/>
        <end position="33"/>
    </location>
</feature>
<evidence type="ECO:0000256" key="14">
    <source>
        <dbReference type="PIRNR" id="PIRNR037299"/>
    </source>
</evidence>
<dbReference type="GeneID" id="96009194"/>
<evidence type="ECO:0000256" key="3">
    <source>
        <dbReference type="ARBA" id="ARBA00022622"/>
    </source>
</evidence>
<keyword evidence="4" id="KW-0328">Glycosyltransferase</keyword>
<evidence type="ECO:0000256" key="9">
    <source>
        <dbReference type="ARBA" id="ARBA00023180"/>
    </source>
</evidence>
<keyword evidence="6 18" id="KW-0732">Signal</keyword>
<dbReference type="InterPro" id="IPR050546">
    <property type="entry name" value="Glycosyl_Hydrlase_16"/>
</dbReference>
<dbReference type="SUPFAM" id="SSF49899">
    <property type="entry name" value="Concanavalin A-like lectins/glucanases"/>
    <property type="match status" value="1"/>
</dbReference>
<evidence type="ECO:0000256" key="5">
    <source>
        <dbReference type="ARBA" id="ARBA00022679"/>
    </source>
</evidence>
<feature type="chain" id="PRO_5044303754" description="Crh-like protein" evidence="18">
    <location>
        <begin position="21"/>
        <end position="424"/>
    </location>
</feature>
<keyword evidence="10" id="KW-0449">Lipoprotein</keyword>
<feature type="region of interest" description="Disordered" evidence="17">
    <location>
        <begin position="268"/>
        <end position="320"/>
    </location>
</feature>
<protein>
    <recommendedName>
        <fullName evidence="14">Crh-like protein</fullName>
        <ecNumber evidence="14">3.2.-.-</ecNumber>
    </recommendedName>
</protein>
<dbReference type="PANTHER" id="PTHR10963">
    <property type="entry name" value="GLYCOSYL HYDROLASE-RELATED"/>
    <property type="match status" value="1"/>
</dbReference>
<feature type="signal peptide" evidence="18">
    <location>
        <begin position="1"/>
        <end position="20"/>
    </location>
</feature>
<keyword evidence="3" id="KW-0336">GPI-anchor</keyword>
<evidence type="ECO:0000256" key="13">
    <source>
        <dbReference type="ARBA" id="ARBA00038074"/>
    </source>
</evidence>
<evidence type="ECO:0000259" key="19">
    <source>
        <dbReference type="PROSITE" id="PS51762"/>
    </source>
</evidence>
<keyword evidence="7 14" id="KW-0378">Hydrolase</keyword>
<evidence type="ECO:0000256" key="17">
    <source>
        <dbReference type="SAM" id="MobiDB-lite"/>
    </source>
</evidence>
<dbReference type="EMBL" id="JAAQHG020000033">
    <property type="protein sequence ID" value="KAL1583642.1"/>
    <property type="molecule type" value="Genomic_DNA"/>
</dbReference>
<reference evidence="20 21" key="1">
    <citation type="journal article" date="2020" name="Microbiol. Resour. Announc.">
        <title>Draft Genome Sequence of a Cladosporium Species Isolated from the Mesophotic Ascidian Didemnum maculosum.</title>
        <authorList>
            <person name="Gioti A."/>
            <person name="Siaperas R."/>
            <person name="Nikolaivits E."/>
            <person name="Le Goff G."/>
            <person name="Ouazzani J."/>
            <person name="Kotoulas G."/>
            <person name="Topakas E."/>
        </authorList>
    </citation>
    <scope>NUCLEOTIDE SEQUENCE [LARGE SCALE GENOMIC DNA]</scope>
    <source>
        <strain evidence="20 21">TM138-S3</strain>
    </source>
</reference>
<evidence type="ECO:0000256" key="7">
    <source>
        <dbReference type="ARBA" id="ARBA00022801"/>
    </source>
</evidence>
<accession>A0AB34KIT5</accession>
<keyword evidence="11" id="KW-0326">Glycosidase</keyword>
<dbReference type="Pfam" id="PF00722">
    <property type="entry name" value="Glyco_hydro_16"/>
    <property type="match status" value="1"/>
</dbReference>
<keyword evidence="12" id="KW-0961">Cell wall biogenesis/degradation</keyword>
<dbReference type="InterPro" id="IPR017168">
    <property type="entry name" value="CHR-like"/>
</dbReference>
<name>A0AB34KIT5_9PEZI</name>
<keyword evidence="5" id="KW-0808">Transferase</keyword>
<comment type="similarity">
    <text evidence="13">Belongs to the glycosyl hydrolase 16 family. CRH1 subfamily.</text>
</comment>
<organism evidence="20 21">
    <name type="scientific">Cladosporium halotolerans</name>
    <dbReference type="NCBI Taxonomy" id="1052096"/>
    <lineage>
        <taxon>Eukaryota</taxon>
        <taxon>Fungi</taxon>
        <taxon>Dikarya</taxon>
        <taxon>Ascomycota</taxon>
        <taxon>Pezizomycotina</taxon>
        <taxon>Dothideomycetes</taxon>
        <taxon>Dothideomycetidae</taxon>
        <taxon>Cladosporiales</taxon>
        <taxon>Cladosporiaceae</taxon>
        <taxon>Cladosporium</taxon>
    </lineage>
</organism>
<evidence type="ECO:0000256" key="2">
    <source>
        <dbReference type="ARBA" id="ARBA00004589"/>
    </source>
</evidence>
<dbReference type="InterPro" id="IPR013320">
    <property type="entry name" value="ConA-like_dom_sf"/>
</dbReference>
<gene>
    <name evidence="20" type="ORF">WHR41_07752</name>
</gene>
<dbReference type="PROSITE" id="PS51762">
    <property type="entry name" value="GH16_2"/>
    <property type="match status" value="1"/>
</dbReference>
<comment type="catalytic activity">
    <reaction evidence="1">
        <text>Random endo-hydrolysis of N-acetyl-beta-D-glucosaminide (1-&gt;4)-beta-linkages in chitin and chitodextrins.</text>
        <dbReference type="EC" id="3.2.1.14"/>
    </reaction>
</comment>
<feature type="active site" description="Proton donor" evidence="15">
    <location>
        <position position="125"/>
    </location>
</feature>
<dbReference type="PIRSF" id="PIRSF037299">
    <property type="entry name" value="Glycosidase_CRH1_prd"/>
    <property type="match status" value="1"/>
</dbReference>
<comment type="subcellular location">
    <subcellularLocation>
        <location evidence="2">Membrane</location>
        <topology evidence="2">Lipid-anchor</topology>
        <topology evidence="2">GPI-anchor</topology>
    </subcellularLocation>
</comment>
<sequence>MRFSRATAAAAFAALPATLAQTFTDCNPLEKTCPKNDGLTSATFETDFAKDPKKDSWSKAAWTQMTYNDQGAQFEIAKKGQAPTIETDFYFFFGRVDVTMKPAPGQGIISSIVLESDDLDEIDWEFLGGVDSKVQTNFFGKGNTTSYDRMIEYDVAAAQETFHTYSLDWTSERLQWIIDGTVVRELKYTDPVALGGKTYPQTPMRLKLGNWAGGAEGNAEGTIQWAGGLTDFTKAPFNMYVKEVSIMNANPADSYEYGDKTGSWQSIKINKDGSSSDANGGSSDSASTSSLSNKGLSSSTVTSSTASETESSSNGNVEGIDKHTEAANSVTQTGSMYSTNTASASALNSEIGASTMNTVVSASTQVPGSVPTGYSNGTWNSSSHNGSATSGASAAEQTTSGSASLQSGLSIALVAGLAFGVSLL</sequence>
<evidence type="ECO:0000256" key="1">
    <source>
        <dbReference type="ARBA" id="ARBA00000822"/>
    </source>
</evidence>
<evidence type="ECO:0000256" key="10">
    <source>
        <dbReference type="ARBA" id="ARBA00023288"/>
    </source>
</evidence>
<dbReference type="RefSeq" id="XP_069226749.1">
    <property type="nucleotide sequence ID" value="XM_069376356.1"/>
</dbReference>
<dbReference type="GO" id="GO:0016757">
    <property type="term" value="F:glycosyltransferase activity"/>
    <property type="evidence" value="ECO:0007669"/>
    <property type="project" value="UniProtKB-KW"/>
</dbReference>
<proteinExistence type="inferred from homology"/>
<dbReference type="Gene3D" id="2.60.120.200">
    <property type="match status" value="1"/>
</dbReference>
<evidence type="ECO:0000256" key="15">
    <source>
        <dbReference type="PIRSR" id="PIRSR037299-1"/>
    </source>
</evidence>
<comment type="caution">
    <text evidence="20">The sequence shown here is derived from an EMBL/GenBank/DDBJ whole genome shotgun (WGS) entry which is preliminary data.</text>
</comment>
<dbReference type="GO" id="GO:0031505">
    <property type="term" value="P:fungal-type cell wall organization"/>
    <property type="evidence" value="ECO:0007669"/>
    <property type="project" value="TreeGrafter"/>
</dbReference>
<dbReference type="CDD" id="cd02183">
    <property type="entry name" value="GH16_fungal_CRH1_transglycosylase"/>
    <property type="match status" value="1"/>
</dbReference>
<dbReference type="GO" id="GO:0009277">
    <property type="term" value="C:fungal-type cell wall"/>
    <property type="evidence" value="ECO:0007669"/>
    <property type="project" value="TreeGrafter"/>
</dbReference>
<evidence type="ECO:0000313" key="20">
    <source>
        <dbReference type="EMBL" id="KAL1583642.1"/>
    </source>
</evidence>
<keyword evidence="16" id="KW-1015">Disulfide bond</keyword>
<evidence type="ECO:0000313" key="21">
    <source>
        <dbReference type="Proteomes" id="UP000803884"/>
    </source>
</evidence>
<dbReference type="GO" id="GO:0098552">
    <property type="term" value="C:side of membrane"/>
    <property type="evidence" value="ECO:0007669"/>
    <property type="project" value="UniProtKB-KW"/>
</dbReference>
<feature type="region of interest" description="Disordered" evidence="17">
    <location>
        <begin position="371"/>
        <end position="395"/>
    </location>
</feature>
<evidence type="ECO:0000256" key="18">
    <source>
        <dbReference type="SAM" id="SignalP"/>
    </source>
</evidence>
<feature type="domain" description="GH16" evidence="19">
    <location>
        <begin position="17"/>
        <end position="241"/>
    </location>
</feature>
<evidence type="ECO:0000256" key="8">
    <source>
        <dbReference type="ARBA" id="ARBA00023136"/>
    </source>
</evidence>
<evidence type="ECO:0000256" key="4">
    <source>
        <dbReference type="ARBA" id="ARBA00022676"/>
    </source>
</evidence>
<dbReference type="AlphaFoldDB" id="A0AB34KIT5"/>
<dbReference type="InterPro" id="IPR000757">
    <property type="entry name" value="Beta-glucanase-like"/>
</dbReference>
<keyword evidence="9" id="KW-0325">Glycoprotein</keyword>
<evidence type="ECO:0000256" key="16">
    <source>
        <dbReference type="PIRSR" id="PIRSR037299-2"/>
    </source>
</evidence>
<dbReference type="EC" id="3.2.-.-" evidence="14"/>
<dbReference type="GO" id="GO:0005975">
    <property type="term" value="P:carbohydrate metabolic process"/>
    <property type="evidence" value="ECO:0007669"/>
    <property type="project" value="InterPro"/>
</dbReference>
<feature type="active site" description="Nucleophile" evidence="15">
    <location>
        <position position="121"/>
    </location>
</feature>
<dbReference type="GO" id="GO:0008843">
    <property type="term" value="F:endochitinase activity"/>
    <property type="evidence" value="ECO:0007669"/>
    <property type="project" value="UniProtKB-EC"/>
</dbReference>
<keyword evidence="8 14" id="KW-0472">Membrane</keyword>
<dbReference type="PANTHER" id="PTHR10963:SF27">
    <property type="entry name" value="GLYCOSIDASE-RELATED"/>
    <property type="match status" value="1"/>
</dbReference>
<evidence type="ECO:0000256" key="6">
    <source>
        <dbReference type="ARBA" id="ARBA00022729"/>
    </source>
</evidence>
<feature type="compositionally biased region" description="Low complexity" evidence="17">
    <location>
        <begin position="272"/>
        <end position="313"/>
    </location>
</feature>